<dbReference type="EMBL" id="BSYI01000003">
    <property type="protein sequence ID" value="GMG81356.1"/>
    <property type="molecule type" value="Genomic_DNA"/>
</dbReference>
<feature type="compositionally biased region" description="Low complexity" evidence="1">
    <location>
        <begin position="12"/>
        <end position="24"/>
    </location>
</feature>
<comment type="caution">
    <text evidence="2">The sequence shown here is derived from an EMBL/GenBank/DDBJ whole genome shotgun (WGS) entry which is preliminary data.</text>
</comment>
<keyword evidence="3" id="KW-1185">Reference proteome</keyword>
<proteinExistence type="predicted"/>
<accession>A0ABQ6LG09</accession>
<evidence type="ECO:0000313" key="2">
    <source>
        <dbReference type="EMBL" id="GMG81356.1"/>
    </source>
</evidence>
<evidence type="ECO:0000256" key="1">
    <source>
        <dbReference type="SAM" id="MobiDB-lite"/>
    </source>
</evidence>
<reference evidence="2 3" key="1">
    <citation type="submission" date="2023-04" db="EMBL/GenBank/DDBJ databases">
        <title>Marinoamorphus aggregata gen. nov., sp. Nov., isolate from tissue of brittle star Ophioplocus japonicus.</title>
        <authorList>
            <person name="Kawano K."/>
            <person name="Sawayama S."/>
            <person name="Nakagawa S."/>
        </authorList>
    </citation>
    <scope>NUCLEOTIDE SEQUENCE [LARGE SCALE GENOMIC DNA]</scope>
    <source>
        <strain evidence="2 3">NKW23</strain>
    </source>
</reference>
<sequence>MRRPAGTVRPCARPAAESAALASHSGRRRPEFPRPAPAAGGVPFPVPNCNPLSRILHRPVASLRSTIPNRNRSDGVAMPPPPGCAGVAVCAAGGGGPNEAAGLRVAAPERERLGHAARLRVREQETGT</sequence>
<protein>
    <submittedName>
        <fullName evidence="2">Uncharacterized protein</fullName>
    </submittedName>
</protein>
<dbReference type="Proteomes" id="UP001239909">
    <property type="component" value="Unassembled WGS sequence"/>
</dbReference>
<name>A0ABQ6LG09_9RHOB</name>
<organism evidence="2 3">
    <name type="scientific">Paralimibaculum aggregatum</name>
    <dbReference type="NCBI Taxonomy" id="3036245"/>
    <lineage>
        <taxon>Bacteria</taxon>
        <taxon>Pseudomonadati</taxon>
        <taxon>Pseudomonadota</taxon>
        <taxon>Alphaproteobacteria</taxon>
        <taxon>Rhodobacterales</taxon>
        <taxon>Paracoccaceae</taxon>
        <taxon>Paralimibaculum</taxon>
    </lineage>
</organism>
<gene>
    <name evidence="2" type="ORF">LNKW23_05690</name>
</gene>
<feature type="region of interest" description="Disordered" evidence="1">
    <location>
        <begin position="1"/>
        <end position="44"/>
    </location>
</feature>
<evidence type="ECO:0000313" key="3">
    <source>
        <dbReference type="Proteomes" id="UP001239909"/>
    </source>
</evidence>